<dbReference type="InterPro" id="IPR007627">
    <property type="entry name" value="RNA_pol_sigma70_r2"/>
</dbReference>
<reference evidence="7 8" key="1">
    <citation type="submission" date="2017-03" db="EMBL/GenBank/DDBJ databases">
        <title>Genome sequence of Clostridium oryzae DSM 28571.</title>
        <authorList>
            <person name="Poehlein A."/>
            <person name="Daniel R."/>
        </authorList>
    </citation>
    <scope>NUCLEOTIDE SEQUENCE [LARGE SCALE GENOMIC DNA]</scope>
    <source>
        <strain evidence="7 8">DSM 28571</strain>
    </source>
</reference>
<evidence type="ECO:0000259" key="5">
    <source>
        <dbReference type="Pfam" id="PF04542"/>
    </source>
</evidence>
<dbReference type="EMBL" id="MZGV01000001">
    <property type="protein sequence ID" value="OPJ65001.1"/>
    <property type="molecule type" value="Genomic_DNA"/>
</dbReference>
<dbReference type="RefSeq" id="WP_169911474.1">
    <property type="nucleotide sequence ID" value="NZ_MZGV01000001.1"/>
</dbReference>
<keyword evidence="8" id="KW-1185">Reference proteome</keyword>
<evidence type="ECO:0000256" key="3">
    <source>
        <dbReference type="ARBA" id="ARBA00023082"/>
    </source>
</evidence>
<dbReference type="GO" id="GO:0003677">
    <property type="term" value="F:DNA binding"/>
    <property type="evidence" value="ECO:0007669"/>
    <property type="project" value="InterPro"/>
</dbReference>
<protein>
    <submittedName>
        <fullName evidence="7">RNA polymerase sigma factor SigX</fullName>
    </submittedName>
</protein>
<sequence>MQLLEDKELLFEKLYNKYNRSIYNYIYMSIKDQWQVEDLTSEVFIKVYKHRDKINDIDKSGMWLKTIAKNTLIDYYRKGNREEPSDFIDIEGCFDWEYDNILIRDELKYIRVMVEELPKDVKRMVLMRYYYGMKFKDIAKQMNLTENAVKCKVCRTLKKLRNSIKLKQVS</sequence>
<dbReference type="InterPro" id="IPR039425">
    <property type="entry name" value="RNA_pol_sigma-70-like"/>
</dbReference>
<comment type="caution">
    <text evidence="7">The sequence shown here is derived from an EMBL/GenBank/DDBJ whole genome shotgun (WGS) entry which is preliminary data.</text>
</comment>
<dbReference type="STRING" id="1450648.CLORY_00010"/>
<evidence type="ECO:0000256" key="4">
    <source>
        <dbReference type="ARBA" id="ARBA00023163"/>
    </source>
</evidence>
<evidence type="ECO:0000313" key="7">
    <source>
        <dbReference type="EMBL" id="OPJ65001.1"/>
    </source>
</evidence>
<gene>
    <name evidence="7" type="primary">sigX_1</name>
    <name evidence="7" type="ORF">CLORY_00010</name>
</gene>
<dbReference type="Gene3D" id="1.10.10.10">
    <property type="entry name" value="Winged helix-like DNA-binding domain superfamily/Winged helix DNA-binding domain"/>
    <property type="match status" value="1"/>
</dbReference>
<dbReference type="PANTHER" id="PTHR43133">
    <property type="entry name" value="RNA POLYMERASE ECF-TYPE SIGMA FACTO"/>
    <property type="match status" value="1"/>
</dbReference>
<keyword evidence="3" id="KW-0731">Sigma factor</keyword>
<comment type="similarity">
    <text evidence="1">Belongs to the sigma-70 factor family. ECF subfamily.</text>
</comment>
<dbReference type="Pfam" id="PF08281">
    <property type="entry name" value="Sigma70_r4_2"/>
    <property type="match status" value="1"/>
</dbReference>
<evidence type="ECO:0000256" key="1">
    <source>
        <dbReference type="ARBA" id="ARBA00010641"/>
    </source>
</evidence>
<dbReference type="GO" id="GO:0016987">
    <property type="term" value="F:sigma factor activity"/>
    <property type="evidence" value="ECO:0007669"/>
    <property type="project" value="UniProtKB-KW"/>
</dbReference>
<feature type="domain" description="RNA polymerase sigma-70 region 2" evidence="5">
    <location>
        <begin position="14"/>
        <end position="81"/>
    </location>
</feature>
<evidence type="ECO:0000256" key="2">
    <source>
        <dbReference type="ARBA" id="ARBA00023015"/>
    </source>
</evidence>
<evidence type="ECO:0000259" key="6">
    <source>
        <dbReference type="Pfam" id="PF08281"/>
    </source>
</evidence>
<dbReference type="Proteomes" id="UP000190080">
    <property type="component" value="Unassembled WGS sequence"/>
</dbReference>
<dbReference type="SUPFAM" id="SSF88946">
    <property type="entry name" value="Sigma2 domain of RNA polymerase sigma factors"/>
    <property type="match status" value="1"/>
</dbReference>
<name>A0A1V4IY79_9CLOT</name>
<dbReference type="PANTHER" id="PTHR43133:SF60">
    <property type="entry name" value="RNA POLYMERASE SIGMA FACTOR SIGV"/>
    <property type="match status" value="1"/>
</dbReference>
<organism evidence="7 8">
    <name type="scientific">Clostridium oryzae</name>
    <dbReference type="NCBI Taxonomy" id="1450648"/>
    <lineage>
        <taxon>Bacteria</taxon>
        <taxon>Bacillati</taxon>
        <taxon>Bacillota</taxon>
        <taxon>Clostridia</taxon>
        <taxon>Eubacteriales</taxon>
        <taxon>Clostridiaceae</taxon>
        <taxon>Clostridium</taxon>
    </lineage>
</organism>
<dbReference type="GO" id="GO:0006352">
    <property type="term" value="P:DNA-templated transcription initiation"/>
    <property type="evidence" value="ECO:0007669"/>
    <property type="project" value="InterPro"/>
</dbReference>
<dbReference type="NCBIfam" id="TIGR02937">
    <property type="entry name" value="sigma70-ECF"/>
    <property type="match status" value="1"/>
</dbReference>
<feature type="domain" description="RNA polymerase sigma factor 70 region 4 type 2" evidence="6">
    <location>
        <begin position="109"/>
        <end position="160"/>
    </location>
</feature>
<dbReference type="SUPFAM" id="SSF88659">
    <property type="entry name" value="Sigma3 and sigma4 domains of RNA polymerase sigma factors"/>
    <property type="match status" value="1"/>
</dbReference>
<proteinExistence type="inferred from homology"/>
<dbReference type="InterPro" id="IPR013249">
    <property type="entry name" value="RNA_pol_sigma70_r4_t2"/>
</dbReference>
<dbReference type="InterPro" id="IPR036388">
    <property type="entry name" value="WH-like_DNA-bd_sf"/>
</dbReference>
<dbReference type="InterPro" id="IPR013324">
    <property type="entry name" value="RNA_pol_sigma_r3/r4-like"/>
</dbReference>
<accession>A0A1V4IY79</accession>
<evidence type="ECO:0000313" key="8">
    <source>
        <dbReference type="Proteomes" id="UP000190080"/>
    </source>
</evidence>
<dbReference type="InterPro" id="IPR014284">
    <property type="entry name" value="RNA_pol_sigma-70_dom"/>
</dbReference>
<dbReference type="AlphaFoldDB" id="A0A1V4IY79"/>
<keyword evidence="2" id="KW-0805">Transcription regulation</keyword>
<keyword evidence="4" id="KW-0804">Transcription</keyword>
<dbReference type="Gene3D" id="1.10.1740.10">
    <property type="match status" value="1"/>
</dbReference>
<dbReference type="InterPro" id="IPR013325">
    <property type="entry name" value="RNA_pol_sigma_r2"/>
</dbReference>
<dbReference type="Pfam" id="PF04542">
    <property type="entry name" value="Sigma70_r2"/>
    <property type="match status" value="1"/>
</dbReference>